<dbReference type="PANTHER" id="PTHR32060:SF30">
    <property type="entry name" value="CARBOXY-TERMINAL PROCESSING PROTEASE CTPA"/>
    <property type="match status" value="1"/>
</dbReference>
<dbReference type="Gene3D" id="2.30.42.10">
    <property type="match status" value="1"/>
</dbReference>
<dbReference type="GO" id="GO:0007165">
    <property type="term" value="P:signal transduction"/>
    <property type="evidence" value="ECO:0007669"/>
    <property type="project" value="TreeGrafter"/>
</dbReference>
<dbReference type="PROSITE" id="PS50106">
    <property type="entry name" value="PDZ"/>
    <property type="match status" value="1"/>
</dbReference>
<dbReference type="SUPFAM" id="SSF52096">
    <property type="entry name" value="ClpP/crotonase"/>
    <property type="match status" value="1"/>
</dbReference>
<protein>
    <recommendedName>
        <fullName evidence="3">PDZ domain-containing protein</fullName>
    </recommendedName>
</protein>
<keyword evidence="5" id="KW-1185">Reference proteome</keyword>
<dbReference type="InterPro" id="IPR029045">
    <property type="entry name" value="ClpP/crotonase-like_dom_sf"/>
</dbReference>
<accession>A0AAP2E046</accession>
<sequence>MKSTSHRFCPLAILFSIMLLVAGACQDDDDNGLQIPSGTRAEQTADSIFLYARELYRWYDALPDYTTVNPRQYVAGGDNIENLQRELFALTQYATNPATGQPYETSARPGQPKYSFLQYVSDASPTGRANAGPLNESIYGFGLETAVLSTGELYIRQILPGSPAATAGLYRGQHIITVNGQAIDIQSNEDLENIRKAWINPSLTITVHGQEQEIILSQASYTADPVSTHMLLDAPDGTTGYLVLNSFPPLAAAQASLDNVFAIFATAGITHLIIDLRYNAGGYTETAEYLLGLLAPTRLQGAVLYTEHYNALLQQRQAPILTRQRLLDANGNAILYKGRYATYADVDYSPEANTYTLAKHGSLETITDVTFITTAETASASELVIHALRPHLRIRQVGTTSYGKPVGFFPVTIDQYMLWMPTFNITNATGDGDYYNGLPPDIVASDDVTHNFGDPQEASLATALSHTGSSRLPSGTTLQHPQTINTTPRHTGLIETRRTLTRN</sequence>
<dbReference type="RefSeq" id="WP_254084608.1">
    <property type="nucleotide sequence ID" value="NZ_JAHESE010000010.1"/>
</dbReference>
<dbReference type="InterPro" id="IPR036034">
    <property type="entry name" value="PDZ_sf"/>
</dbReference>
<comment type="caution">
    <text evidence="4">The sequence shown here is derived from an EMBL/GenBank/DDBJ whole genome shotgun (WGS) entry which is preliminary data.</text>
</comment>
<evidence type="ECO:0000313" key="5">
    <source>
        <dbReference type="Proteomes" id="UP001319080"/>
    </source>
</evidence>
<dbReference type="AlphaFoldDB" id="A0AAP2E046"/>
<dbReference type="PANTHER" id="PTHR32060">
    <property type="entry name" value="TAIL-SPECIFIC PROTEASE"/>
    <property type="match status" value="1"/>
</dbReference>
<dbReference type="GO" id="GO:0030288">
    <property type="term" value="C:outer membrane-bounded periplasmic space"/>
    <property type="evidence" value="ECO:0007669"/>
    <property type="project" value="TreeGrafter"/>
</dbReference>
<dbReference type="Pfam" id="PF03572">
    <property type="entry name" value="Peptidase_S41"/>
    <property type="match status" value="1"/>
</dbReference>
<dbReference type="Gene3D" id="3.30.750.170">
    <property type="match status" value="1"/>
</dbReference>
<dbReference type="InterPro" id="IPR005151">
    <property type="entry name" value="Tail-specific_protease"/>
</dbReference>
<dbReference type="GO" id="GO:0006508">
    <property type="term" value="P:proteolysis"/>
    <property type="evidence" value="ECO:0007669"/>
    <property type="project" value="InterPro"/>
</dbReference>
<dbReference type="Pfam" id="PF00595">
    <property type="entry name" value="PDZ"/>
    <property type="match status" value="1"/>
</dbReference>
<feature type="region of interest" description="Disordered" evidence="1">
    <location>
        <begin position="465"/>
        <end position="487"/>
    </location>
</feature>
<dbReference type="EMBL" id="JAHESE010000010">
    <property type="protein sequence ID" value="MBT1709024.1"/>
    <property type="molecule type" value="Genomic_DNA"/>
</dbReference>
<dbReference type="Proteomes" id="UP001319080">
    <property type="component" value="Unassembled WGS sequence"/>
</dbReference>
<feature type="domain" description="PDZ" evidence="3">
    <location>
        <begin position="128"/>
        <end position="183"/>
    </location>
</feature>
<dbReference type="PROSITE" id="PS51257">
    <property type="entry name" value="PROKAR_LIPOPROTEIN"/>
    <property type="match status" value="1"/>
</dbReference>
<evidence type="ECO:0000259" key="3">
    <source>
        <dbReference type="PROSITE" id="PS50106"/>
    </source>
</evidence>
<evidence type="ECO:0000313" key="4">
    <source>
        <dbReference type="EMBL" id="MBT1709024.1"/>
    </source>
</evidence>
<dbReference type="GO" id="GO:0008236">
    <property type="term" value="F:serine-type peptidase activity"/>
    <property type="evidence" value="ECO:0007669"/>
    <property type="project" value="InterPro"/>
</dbReference>
<dbReference type="InterPro" id="IPR001478">
    <property type="entry name" value="PDZ"/>
</dbReference>
<dbReference type="SUPFAM" id="SSF50156">
    <property type="entry name" value="PDZ domain-like"/>
    <property type="match status" value="1"/>
</dbReference>
<dbReference type="GO" id="GO:0004175">
    <property type="term" value="F:endopeptidase activity"/>
    <property type="evidence" value="ECO:0007669"/>
    <property type="project" value="TreeGrafter"/>
</dbReference>
<evidence type="ECO:0000256" key="2">
    <source>
        <dbReference type="SAM" id="SignalP"/>
    </source>
</evidence>
<dbReference type="Gene3D" id="3.90.226.10">
    <property type="entry name" value="2-enoyl-CoA Hydratase, Chain A, domain 1"/>
    <property type="match status" value="1"/>
</dbReference>
<dbReference type="CDD" id="cd07561">
    <property type="entry name" value="Peptidase_S41_CPP_like"/>
    <property type="match status" value="1"/>
</dbReference>
<feature type="signal peptide" evidence="2">
    <location>
        <begin position="1"/>
        <end position="24"/>
    </location>
</feature>
<reference evidence="4 5" key="1">
    <citation type="submission" date="2021-05" db="EMBL/GenBank/DDBJ databases">
        <title>A Polyphasic approach of four new species of the genus Ohtaekwangia: Ohtaekwangia histidinii sp. nov., Ohtaekwangia cretensis sp. nov., Ohtaekwangia indiensis sp. nov., Ohtaekwangia reichenbachii sp. nov. from diverse environment.</title>
        <authorList>
            <person name="Octaviana S."/>
        </authorList>
    </citation>
    <scope>NUCLEOTIDE SEQUENCE [LARGE SCALE GENOMIC DNA]</scope>
    <source>
        <strain evidence="4 5">PWU5</strain>
    </source>
</reference>
<evidence type="ECO:0000256" key="1">
    <source>
        <dbReference type="SAM" id="MobiDB-lite"/>
    </source>
</evidence>
<organism evidence="4 5">
    <name type="scientific">Dawidia cretensis</name>
    <dbReference type="NCBI Taxonomy" id="2782350"/>
    <lineage>
        <taxon>Bacteria</taxon>
        <taxon>Pseudomonadati</taxon>
        <taxon>Bacteroidota</taxon>
        <taxon>Cytophagia</taxon>
        <taxon>Cytophagales</taxon>
        <taxon>Chryseotaleaceae</taxon>
        <taxon>Dawidia</taxon>
    </lineage>
</organism>
<keyword evidence="2" id="KW-0732">Signal</keyword>
<name>A0AAP2E046_9BACT</name>
<feature type="chain" id="PRO_5043031673" description="PDZ domain-containing protein" evidence="2">
    <location>
        <begin position="25"/>
        <end position="503"/>
    </location>
</feature>
<proteinExistence type="predicted"/>
<dbReference type="SMART" id="SM00228">
    <property type="entry name" value="PDZ"/>
    <property type="match status" value="1"/>
</dbReference>
<gene>
    <name evidence="4" type="ORF">KK062_12355</name>
</gene>